<evidence type="ECO:0000256" key="3">
    <source>
        <dbReference type="ARBA" id="ARBA00022723"/>
    </source>
</evidence>
<evidence type="ECO:0000256" key="8">
    <source>
        <dbReference type="ARBA" id="ARBA00023266"/>
    </source>
</evidence>
<sequence length="337" mass="36059">MVKLTSMVKTSGCAAKLSPKELFSVIETLPVLKCDKLLNGYEGAEDALIYDLDDGRVLLETVDFFPPMVDDPYTFGQIAAANAISDIYAMGGKPAVCMNLVCFPACLELSVLSEILKGGIDKVREAGCVIGGGHTISDPTPKYGLCVTGFAEKGKVWRNKGARVGDVLVLTKALGVGIINTAKKADMCDDEAFNIAVNSMTTLNKRAYECAKELDIHAATDVTGFSLAGHSNEMASASGVKIVIDTSKLNIIPSALEYARFGLLPEGLYNNREYLADKVDFSNTIPLELQDLCFSPETSGGLLLSMSKEDAERFIKLFGEPARIIGYVADGSGVEII</sequence>
<dbReference type="Pfam" id="PF00586">
    <property type="entry name" value="AIRS"/>
    <property type="match status" value="1"/>
</dbReference>
<dbReference type="InterPro" id="IPR023061">
    <property type="entry name" value="SelD_I"/>
</dbReference>
<feature type="domain" description="PurM-like C-terminal" evidence="11">
    <location>
        <begin position="163"/>
        <end position="336"/>
    </location>
</feature>
<dbReference type="GO" id="GO:0000287">
    <property type="term" value="F:magnesium ion binding"/>
    <property type="evidence" value="ECO:0007669"/>
    <property type="project" value="UniProtKB-UniRule"/>
</dbReference>
<dbReference type="SUPFAM" id="SSF55326">
    <property type="entry name" value="PurM N-terminal domain-like"/>
    <property type="match status" value="1"/>
</dbReference>
<dbReference type="InterPro" id="IPR016188">
    <property type="entry name" value="PurM-like_N"/>
</dbReference>
<evidence type="ECO:0000259" key="10">
    <source>
        <dbReference type="Pfam" id="PF00586"/>
    </source>
</evidence>
<dbReference type="InterPro" id="IPR004536">
    <property type="entry name" value="SPS/SelD"/>
</dbReference>
<evidence type="ECO:0000259" key="11">
    <source>
        <dbReference type="Pfam" id="PF02769"/>
    </source>
</evidence>
<evidence type="ECO:0000256" key="5">
    <source>
        <dbReference type="ARBA" id="ARBA00022777"/>
    </source>
</evidence>
<dbReference type="HAMAP" id="MF_00625">
    <property type="entry name" value="SelD"/>
    <property type="match status" value="1"/>
</dbReference>
<comment type="catalytic activity">
    <reaction evidence="9">
        <text>hydrogenselenide + ATP + H2O = selenophosphate + AMP + phosphate + 2 H(+)</text>
        <dbReference type="Rhea" id="RHEA:18737"/>
        <dbReference type="ChEBI" id="CHEBI:15377"/>
        <dbReference type="ChEBI" id="CHEBI:15378"/>
        <dbReference type="ChEBI" id="CHEBI:16144"/>
        <dbReference type="ChEBI" id="CHEBI:29317"/>
        <dbReference type="ChEBI" id="CHEBI:30616"/>
        <dbReference type="ChEBI" id="CHEBI:43474"/>
        <dbReference type="ChEBI" id="CHEBI:456215"/>
        <dbReference type="EC" id="2.7.9.3"/>
    </reaction>
</comment>
<dbReference type="GO" id="GO:0016260">
    <property type="term" value="P:selenocysteine biosynthetic process"/>
    <property type="evidence" value="ECO:0007669"/>
    <property type="project" value="InterPro"/>
</dbReference>
<evidence type="ECO:0000313" key="12">
    <source>
        <dbReference type="EMBL" id="MSU05252.1"/>
    </source>
</evidence>
<evidence type="ECO:0000256" key="6">
    <source>
        <dbReference type="ARBA" id="ARBA00022840"/>
    </source>
</evidence>
<dbReference type="GO" id="GO:0004756">
    <property type="term" value="F:selenide, water dikinase activity"/>
    <property type="evidence" value="ECO:0007669"/>
    <property type="project" value="UniProtKB-UniRule"/>
</dbReference>
<feature type="binding site" description="in other chain" evidence="9">
    <location>
        <position position="16"/>
    </location>
    <ligand>
        <name>ATP</name>
        <dbReference type="ChEBI" id="CHEBI:30616"/>
        <note>ligand shared between dimeric partners</note>
    </ligand>
</feature>
<dbReference type="InterPro" id="IPR036921">
    <property type="entry name" value="PurM-like_N_sf"/>
</dbReference>
<dbReference type="Pfam" id="PF02769">
    <property type="entry name" value="AIRS_C"/>
    <property type="match status" value="1"/>
</dbReference>
<dbReference type="Gene3D" id="3.90.650.10">
    <property type="entry name" value="PurM-like C-terminal domain"/>
    <property type="match status" value="1"/>
</dbReference>
<protein>
    <recommendedName>
        <fullName evidence="9">Selenide, water dikinase</fullName>
        <ecNumber evidence="9">2.7.9.3</ecNumber>
    </recommendedName>
    <alternativeName>
        <fullName evidence="9">Selenium donor protein</fullName>
    </alternativeName>
    <alternativeName>
        <fullName evidence="9">Selenophosphate synthase</fullName>
    </alternativeName>
</protein>
<evidence type="ECO:0000256" key="4">
    <source>
        <dbReference type="ARBA" id="ARBA00022741"/>
    </source>
</evidence>
<dbReference type="EC" id="2.7.9.3" evidence="9"/>
<comment type="function">
    <text evidence="9">Synthesizes selenophosphate from selenide and ATP.</text>
</comment>
<keyword evidence="7 9" id="KW-0460">Magnesium</keyword>
<feature type="binding site" description="in other chain" evidence="9">
    <location>
        <position position="63"/>
    </location>
    <ligand>
        <name>ATP</name>
        <dbReference type="ChEBI" id="CHEBI:30616"/>
        <note>ligand shared between dimeric partners</note>
    </ligand>
</feature>
<evidence type="ECO:0000256" key="1">
    <source>
        <dbReference type="ARBA" id="ARBA00008026"/>
    </source>
</evidence>
<evidence type="ECO:0000256" key="2">
    <source>
        <dbReference type="ARBA" id="ARBA00022679"/>
    </source>
</evidence>
<dbReference type="CDD" id="cd02195">
    <property type="entry name" value="SelD"/>
    <property type="match status" value="1"/>
</dbReference>
<keyword evidence="5 9" id="KW-0418">Kinase</keyword>
<keyword evidence="13" id="KW-1185">Reference proteome</keyword>
<dbReference type="PIRSF" id="PIRSF036407">
    <property type="entry name" value="Selenphspht_syn"/>
    <property type="match status" value="1"/>
</dbReference>
<dbReference type="PANTHER" id="PTHR10256">
    <property type="entry name" value="SELENIDE, WATER DIKINASE"/>
    <property type="match status" value="1"/>
</dbReference>
<accession>A0A7X2PAN0</accession>
<dbReference type="RefSeq" id="WP_154424154.1">
    <property type="nucleotide sequence ID" value="NZ_VUNN01000001.1"/>
</dbReference>
<feature type="binding site" evidence="9">
    <location>
        <position position="86"/>
    </location>
    <ligand>
        <name>Mg(2+)</name>
        <dbReference type="ChEBI" id="CHEBI:18420"/>
    </ligand>
</feature>
<dbReference type="Proteomes" id="UP000460549">
    <property type="component" value="Unassembled WGS sequence"/>
</dbReference>
<dbReference type="NCBIfam" id="TIGR00476">
    <property type="entry name" value="selD"/>
    <property type="match status" value="1"/>
</dbReference>
<keyword evidence="8 9" id="KW-0711">Selenium</keyword>
<dbReference type="SUPFAM" id="SSF56042">
    <property type="entry name" value="PurM C-terminal domain-like"/>
    <property type="match status" value="1"/>
</dbReference>
<comment type="cofactor">
    <cofactor evidence="9">
        <name>Mg(2+)</name>
        <dbReference type="ChEBI" id="CHEBI:18420"/>
    </cofactor>
    <text evidence="9">Binds 1 Mg(2+) ion per monomer.</text>
</comment>
<dbReference type="InterPro" id="IPR036676">
    <property type="entry name" value="PurM-like_C_sf"/>
</dbReference>
<dbReference type="FunFam" id="3.30.1330.10:FF:000003">
    <property type="entry name" value="Selenide, water dikinase"/>
    <property type="match status" value="1"/>
</dbReference>
<keyword evidence="4 9" id="KW-0547">Nucleotide-binding</keyword>
<reference evidence="12 13" key="1">
    <citation type="submission" date="2019-08" db="EMBL/GenBank/DDBJ databases">
        <title>In-depth cultivation of the pig gut microbiome towards novel bacterial diversity and tailored functional studies.</title>
        <authorList>
            <person name="Wylensek D."/>
            <person name="Hitch T.C.A."/>
            <person name="Clavel T."/>
        </authorList>
    </citation>
    <scope>NUCLEOTIDE SEQUENCE [LARGE SCALE GENOMIC DNA]</scope>
    <source>
        <strain evidence="12 13">NM-380-WT-3C1</strain>
    </source>
</reference>
<feature type="binding site" evidence="9">
    <location>
        <position position="221"/>
    </location>
    <ligand>
        <name>Mg(2+)</name>
        <dbReference type="ChEBI" id="CHEBI:18420"/>
    </ligand>
</feature>
<proteinExistence type="inferred from homology"/>
<dbReference type="Gene3D" id="3.30.1330.10">
    <property type="entry name" value="PurM-like, N-terminal domain"/>
    <property type="match status" value="1"/>
</dbReference>
<dbReference type="PANTHER" id="PTHR10256:SF0">
    <property type="entry name" value="INACTIVE SELENIDE, WATER DIKINASE-LIKE PROTEIN-RELATED"/>
    <property type="match status" value="1"/>
</dbReference>
<dbReference type="GO" id="GO:0005737">
    <property type="term" value="C:cytoplasm"/>
    <property type="evidence" value="ECO:0007669"/>
    <property type="project" value="TreeGrafter"/>
</dbReference>
<dbReference type="InterPro" id="IPR010918">
    <property type="entry name" value="PurM-like_C_dom"/>
</dbReference>
<evidence type="ECO:0000256" key="7">
    <source>
        <dbReference type="ARBA" id="ARBA00022842"/>
    </source>
</evidence>
<keyword evidence="3 9" id="KW-0479">Metal-binding</keyword>
<gene>
    <name evidence="9 12" type="primary">selD</name>
    <name evidence="12" type="ORF">FYJ80_00425</name>
</gene>
<evidence type="ECO:0000313" key="13">
    <source>
        <dbReference type="Proteomes" id="UP000460549"/>
    </source>
</evidence>
<feature type="domain" description="PurM-like N-terminal" evidence="10">
    <location>
        <begin position="45"/>
        <end position="150"/>
    </location>
</feature>
<feature type="active site" evidence="9">
    <location>
        <position position="13"/>
    </location>
</feature>
<name>A0A7X2PAN0_9SPIO</name>
<dbReference type="EMBL" id="VUNN01000001">
    <property type="protein sequence ID" value="MSU05252.1"/>
    <property type="molecule type" value="Genomic_DNA"/>
</dbReference>
<feature type="binding site" evidence="9">
    <location>
        <begin position="133"/>
        <end position="135"/>
    </location>
    <ligand>
        <name>ATP</name>
        <dbReference type="ChEBI" id="CHEBI:30616"/>
        <note>ligand shared between dimeric partners</note>
    </ligand>
</feature>
<feature type="binding site" description="in other chain" evidence="9">
    <location>
        <position position="86"/>
    </location>
    <ligand>
        <name>ATP</name>
        <dbReference type="ChEBI" id="CHEBI:30616"/>
        <note>ligand shared between dimeric partners</note>
    </ligand>
</feature>
<comment type="caution">
    <text evidence="12">The sequence shown here is derived from an EMBL/GenBank/DDBJ whole genome shotgun (WGS) entry which is preliminary data.</text>
</comment>
<comment type="similarity">
    <text evidence="1 9">Belongs to the selenophosphate synthase 1 family. Class I subfamily.</text>
</comment>
<dbReference type="AlphaFoldDB" id="A0A7X2PAN0"/>
<keyword evidence="6 9" id="KW-0067">ATP-binding</keyword>
<feature type="binding site" description="in other chain" evidence="9">
    <location>
        <begin position="43"/>
        <end position="45"/>
    </location>
    <ligand>
        <name>ATP</name>
        <dbReference type="ChEBI" id="CHEBI:30616"/>
        <note>ligand shared between dimeric partners</note>
    </ligand>
</feature>
<keyword evidence="2 9" id="KW-0808">Transferase</keyword>
<evidence type="ECO:0000256" key="9">
    <source>
        <dbReference type="HAMAP-Rule" id="MF_00625"/>
    </source>
</evidence>
<dbReference type="GO" id="GO:0005524">
    <property type="term" value="F:ATP binding"/>
    <property type="evidence" value="ECO:0007669"/>
    <property type="project" value="UniProtKB-UniRule"/>
</dbReference>
<comment type="subunit">
    <text evidence="9">Homodimer.</text>
</comment>
<organism evidence="12 13">
    <name type="scientific">Bullifex porci</name>
    <dbReference type="NCBI Taxonomy" id="2606638"/>
    <lineage>
        <taxon>Bacteria</taxon>
        <taxon>Pseudomonadati</taxon>
        <taxon>Spirochaetota</taxon>
        <taxon>Spirochaetia</taxon>
        <taxon>Spirochaetales</taxon>
        <taxon>Spirochaetaceae</taxon>
        <taxon>Bullifex</taxon>
    </lineage>
</organism>
<feature type="site" description="Important for catalytic activity" evidence="9">
    <location>
        <position position="16"/>
    </location>
</feature>
<feature type="binding site" evidence="9">
    <location>
        <position position="46"/>
    </location>
    <ligand>
        <name>Mg(2+)</name>
        <dbReference type="ChEBI" id="CHEBI:18420"/>
    </ligand>
</feature>